<organism evidence="1 2">
    <name type="scientific">Bordetella genomosp. 9</name>
    <dbReference type="NCBI Taxonomy" id="1416803"/>
    <lineage>
        <taxon>Bacteria</taxon>
        <taxon>Pseudomonadati</taxon>
        <taxon>Pseudomonadota</taxon>
        <taxon>Betaproteobacteria</taxon>
        <taxon>Burkholderiales</taxon>
        <taxon>Alcaligenaceae</taxon>
        <taxon>Bordetella</taxon>
    </lineage>
</organism>
<evidence type="ECO:0000313" key="1">
    <source>
        <dbReference type="EMBL" id="OZI23734.1"/>
    </source>
</evidence>
<reference evidence="1" key="1">
    <citation type="submission" date="2017-05" db="EMBL/GenBank/DDBJ databases">
        <title>Complete and WGS of Bordetella genogroups.</title>
        <authorList>
            <person name="Spilker T."/>
            <person name="Lipuma J."/>
        </authorList>
    </citation>
    <scope>NUCLEOTIDE SEQUENCE</scope>
    <source>
        <strain evidence="1">AU21707</strain>
    </source>
</reference>
<comment type="caution">
    <text evidence="1">The sequence shown here is derived from an EMBL/GenBank/DDBJ whole genome shotgun (WGS) entry which is preliminary data.</text>
</comment>
<sequence length="128" mass="14266">MIDYTELLPTPLSVGACFDERTYLAELRRLRVEEAPEHWTGGAAAAVHFFEVSDGDTLAIMVLDAAGAASSGSDGIDIAALMCHEAVHVMQECRRWMNEKEPGKEWEAYTVQLVASRFMEAYARWVAR</sequence>
<name>A0A261RFD1_9BORD</name>
<keyword evidence="2" id="KW-1185">Reference proteome</keyword>
<dbReference type="OrthoDB" id="9156918at2"/>
<dbReference type="Proteomes" id="UP000216857">
    <property type="component" value="Unassembled WGS sequence"/>
</dbReference>
<accession>A0A261RFD1</accession>
<protein>
    <submittedName>
        <fullName evidence="1">Uncharacterized protein</fullName>
    </submittedName>
</protein>
<dbReference type="EMBL" id="NEVJ01000002">
    <property type="protein sequence ID" value="OZI23734.1"/>
    <property type="molecule type" value="Genomic_DNA"/>
</dbReference>
<dbReference type="RefSeq" id="WP_094846695.1">
    <property type="nucleotide sequence ID" value="NZ_NEVJ01000002.1"/>
</dbReference>
<gene>
    <name evidence="1" type="ORF">CAL26_09900</name>
</gene>
<proteinExistence type="predicted"/>
<dbReference type="AlphaFoldDB" id="A0A261RFD1"/>
<evidence type="ECO:0000313" key="2">
    <source>
        <dbReference type="Proteomes" id="UP000216857"/>
    </source>
</evidence>